<evidence type="ECO:0000256" key="2">
    <source>
        <dbReference type="ARBA" id="ARBA00022475"/>
    </source>
</evidence>
<feature type="transmembrane region" description="Helical" evidence="10">
    <location>
        <begin position="233"/>
        <end position="266"/>
    </location>
</feature>
<feature type="transmembrane region" description="Helical" evidence="10">
    <location>
        <begin position="58"/>
        <end position="76"/>
    </location>
</feature>
<keyword evidence="2 10" id="KW-1003">Cell membrane</keyword>
<feature type="transmembrane region" description="Helical" evidence="10">
    <location>
        <begin position="133"/>
        <end position="151"/>
    </location>
</feature>
<comment type="function">
    <text evidence="8 10 11">Involved in peptidoglycan biosynthesis. Transports lipid-linked peptidoglycan precursors from the inner to the outer leaflet of the cytoplasmic membrane.</text>
</comment>
<organism evidence="12 13">
    <name type="scientific">Lacibacterium aquatile</name>
    <dbReference type="NCBI Taxonomy" id="1168082"/>
    <lineage>
        <taxon>Bacteria</taxon>
        <taxon>Pseudomonadati</taxon>
        <taxon>Pseudomonadota</taxon>
        <taxon>Alphaproteobacteria</taxon>
        <taxon>Rhodospirillales</taxon>
        <taxon>Rhodospirillaceae</taxon>
    </lineage>
</organism>
<feature type="transmembrane region" description="Helical" evidence="10">
    <location>
        <begin position="313"/>
        <end position="336"/>
    </location>
</feature>
<comment type="similarity">
    <text evidence="9 10 11">Belongs to the MurJ/MviN family.</text>
</comment>
<keyword evidence="5 10" id="KW-0573">Peptidoglycan synthesis</keyword>
<feature type="transmembrane region" description="Helical" evidence="10">
    <location>
        <begin position="383"/>
        <end position="402"/>
    </location>
</feature>
<evidence type="ECO:0000256" key="5">
    <source>
        <dbReference type="ARBA" id="ARBA00022984"/>
    </source>
</evidence>
<evidence type="ECO:0000256" key="3">
    <source>
        <dbReference type="ARBA" id="ARBA00022692"/>
    </source>
</evidence>
<evidence type="ECO:0000313" key="13">
    <source>
        <dbReference type="Proteomes" id="UP001597295"/>
    </source>
</evidence>
<comment type="subcellular location">
    <subcellularLocation>
        <location evidence="10">Cell inner membrane</location>
        <topology evidence="10">Multi-pass membrane protein</topology>
    </subcellularLocation>
    <subcellularLocation>
        <location evidence="1">Cell membrane</location>
        <topology evidence="1">Multi-pass membrane protein</topology>
    </subcellularLocation>
</comment>
<comment type="caution">
    <text evidence="12">The sequence shown here is derived from an EMBL/GenBank/DDBJ whole genome shotgun (WGS) entry which is preliminary data.</text>
</comment>
<keyword evidence="4 10" id="KW-0133">Cell shape</keyword>
<feature type="transmembrane region" description="Helical" evidence="10">
    <location>
        <begin position="158"/>
        <end position="178"/>
    </location>
</feature>
<dbReference type="PANTHER" id="PTHR47019:SF1">
    <property type="entry name" value="LIPID II FLIPPASE MURJ"/>
    <property type="match status" value="1"/>
</dbReference>
<feature type="transmembrane region" description="Helical" evidence="10">
    <location>
        <begin position="88"/>
        <end position="113"/>
    </location>
</feature>
<evidence type="ECO:0000256" key="6">
    <source>
        <dbReference type="ARBA" id="ARBA00022989"/>
    </source>
</evidence>
<evidence type="ECO:0000256" key="1">
    <source>
        <dbReference type="ARBA" id="ARBA00004651"/>
    </source>
</evidence>
<proteinExistence type="inferred from homology"/>
<dbReference type="HAMAP" id="MF_02078">
    <property type="entry name" value="MurJ_MviN"/>
    <property type="match status" value="1"/>
</dbReference>
<feature type="transmembrane region" description="Helical" evidence="10">
    <location>
        <begin position="272"/>
        <end position="292"/>
    </location>
</feature>
<keyword evidence="10" id="KW-0997">Cell inner membrane</keyword>
<name>A0ABW5DUJ9_9PROT</name>
<evidence type="ECO:0000256" key="7">
    <source>
        <dbReference type="ARBA" id="ARBA00023136"/>
    </source>
</evidence>
<keyword evidence="6 10" id="KW-1133">Transmembrane helix</keyword>
<accession>A0ABW5DUJ9</accession>
<sequence length="515" mass="54263">MSLTRAFATVGSLTLLSRVLGFIRDMMMAAVLGAGPVADAFVVAFKLPNFFRRLFGEGAFNAAFVPVFAGLLATDGRRAALIFAEQAMACLLGALLIFTVLAEAGMPLLTAAMAPGFIDDPERFGLTVDLGRITFPYLLLVSLAALQSGILNSVERYGAAAFTPVLLNLCMIAAMIFLPKYTQTEGHALAWGVVASGIAQFVWLAISCGRAGVPVGLRRPRLSPKVREMLRTLGPALIAGGVAHINVMVDMIIASLLPAGAISWLYYADRVAQLPLGVVGAAVATTLLPVLSRQIRGGDKAAALSSQNKALEYALILTMPAAAGLVALALPITVVLFQRGLFTAADAIGTAGAMAAFSAGLPAFVVAKALATNFFARGDTKTPMRFAIICLVANVVLNLALMPFLAHVGVALATSLSSWLNVAMLCWTLSRQGHLVMDKPLQGRLWRLLIVSIVMGGALWVVVPYAMPHLAAGQPWRYPLLAGLVAGGGLVYAILGQVLGAFSLKDILRLLRRSR</sequence>
<dbReference type="NCBIfam" id="TIGR01695">
    <property type="entry name" value="murJ_mviN"/>
    <property type="match status" value="1"/>
</dbReference>
<dbReference type="InterPro" id="IPR004268">
    <property type="entry name" value="MurJ"/>
</dbReference>
<feature type="transmembrane region" description="Helical" evidence="10">
    <location>
        <begin position="348"/>
        <end position="371"/>
    </location>
</feature>
<keyword evidence="10 11" id="KW-0813">Transport</keyword>
<dbReference type="Proteomes" id="UP001597295">
    <property type="component" value="Unassembled WGS sequence"/>
</dbReference>
<keyword evidence="10 11" id="KW-0961">Cell wall biogenesis/degradation</keyword>
<dbReference type="InterPro" id="IPR051050">
    <property type="entry name" value="Lipid_II_flippase_MurJ/MviN"/>
</dbReference>
<feature type="transmembrane region" description="Helical" evidence="10">
    <location>
        <begin position="190"/>
        <end position="213"/>
    </location>
</feature>
<feature type="transmembrane region" description="Helical" evidence="10">
    <location>
        <begin position="479"/>
        <end position="504"/>
    </location>
</feature>
<comment type="pathway">
    <text evidence="10">Cell wall biogenesis; peptidoglycan biosynthesis.</text>
</comment>
<keyword evidence="3 10" id="KW-0812">Transmembrane</keyword>
<dbReference type="CDD" id="cd13123">
    <property type="entry name" value="MATE_MurJ_like"/>
    <property type="match status" value="1"/>
</dbReference>
<keyword evidence="7 10" id="KW-0472">Membrane</keyword>
<protein>
    <recommendedName>
        <fullName evidence="10">Probable lipid II flippase MurJ</fullName>
    </recommendedName>
</protein>
<keyword evidence="13" id="KW-1185">Reference proteome</keyword>
<evidence type="ECO:0000256" key="11">
    <source>
        <dbReference type="PIRNR" id="PIRNR002869"/>
    </source>
</evidence>
<evidence type="ECO:0000313" key="12">
    <source>
        <dbReference type="EMBL" id="MFD2264129.1"/>
    </source>
</evidence>
<evidence type="ECO:0000256" key="9">
    <source>
        <dbReference type="ARBA" id="ARBA00061532"/>
    </source>
</evidence>
<dbReference type="RefSeq" id="WP_379877168.1">
    <property type="nucleotide sequence ID" value="NZ_JBHUIP010000012.1"/>
</dbReference>
<evidence type="ECO:0000256" key="8">
    <source>
        <dbReference type="ARBA" id="ARBA00060041"/>
    </source>
</evidence>
<reference evidence="13" key="1">
    <citation type="journal article" date="2019" name="Int. J. Syst. Evol. Microbiol.">
        <title>The Global Catalogue of Microorganisms (GCM) 10K type strain sequencing project: providing services to taxonomists for standard genome sequencing and annotation.</title>
        <authorList>
            <consortium name="The Broad Institute Genomics Platform"/>
            <consortium name="The Broad Institute Genome Sequencing Center for Infectious Disease"/>
            <person name="Wu L."/>
            <person name="Ma J."/>
        </authorList>
    </citation>
    <scope>NUCLEOTIDE SEQUENCE [LARGE SCALE GENOMIC DNA]</scope>
    <source>
        <strain evidence="13">CGMCC 1.19062</strain>
    </source>
</reference>
<dbReference type="PIRSF" id="PIRSF002869">
    <property type="entry name" value="MviN"/>
    <property type="match status" value="1"/>
</dbReference>
<evidence type="ECO:0000256" key="10">
    <source>
        <dbReference type="HAMAP-Rule" id="MF_02078"/>
    </source>
</evidence>
<dbReference type="PANTHER" id="PTHR47019">
    <property type="entry name" value="LIPID II FLIPPASE MURJ"/>
    <property type="match status" value="1"/>
</dbReference>
<dbReference type="PRINTS" id="PR01806">
    <property type="entry name" value="VIRFACTRMVIN"/>
</dbReference>
<dbReference type="Pfam" id="PF03023">
    <property type="entry name" value="MurJ"/>
    <property type="match status" value="1"/>
</dbReference>
<feature type="transmembrane region" description="Helical" evidence="10">
    <location>
        <begin position="448"/>
        <end position="467"/>
    </location>
</feature>
<gene>
    <name evidence="10 12" type="primary">murJ</name>
    <name evidence="12" type="ORF">ACFSM5_14605</name>
</gene>
<evidence type="ECO:0000256" key="4">
    <source>
        <dbReference type="ARBA" id="ARBA00022960"/>
    </source>
</evidence>
<feature type="transmembrane region" description="Helical" evidence="10">
    <location>
        <begin position="408"/>
        <end position="427"/>
    </location>
</feature>
<dbReference type="EMBL" id="JBHUIP010000012">
    <property type="protein sequence ID" value="MFD2264129.1"/>
    <property type="molecule type" value="Genomic_DNA"/>
</dbReference>